<feature type="compositionally biased region" description="Polar residues" evidence="1">
    <location>
        <begin position="51"/>
        <end position="60"/>
    </location>
</feature>
<sequence>MVWAAKRRSEAKRRRGEARRSKARRGEVRRGEARRGEARRGGKESNRRARTNANKRQVCTCTRPDIPRPRRRYTREDRPHFVTYTDSFFTARPERERERERESEREKERKRERRPTLDNYRCRCPRARLGFQSSNFAKISDKSVS</sequence>
<feature type="region of interest" description="Disordered" evidence="1">
    <location>
        <begin position="1"/>
        <end position="117"/>
    </location>
</feature>
<evidence type="ECO:0000313" key="3">
    <source>
        <dbReference type="Proteomes" id="UP000075809"/>
    </source>
</evidence>
<gene>
    <name evidence="2" type="ORF">ALC60_10997</name>
</gene>
<proteinExistence type="predicted"/>
<keyword evidence="3" id="KW-1185">Reference proteome</keyword>
<feature type="compositionally biased region" description="Basic residues" evidence="1">
    <location>
        <begin position="1"/>
        <end position="17"/>
    </location>
</feature>
<accession>A0A151WQ37</accession>
<organism evidence="2 3">
    <name type="scientific">Mycetomoellerius zeteki</name>
    <dbReference type="NCBI Taxonomy" id="64791"/>
    <lineage>
        <taxon>Eukaryota</taxon>
        <taxon>Metazoa</taxon>
        <taxon>Ecdysozoa</taxon>
        <taxon>Arthropoda</taxon>
        <taxon>Hexapoda</taxon>
        <taxon>Insecta</taxon>
        <taxon>Pterygota</taxon>
        <taxon>Neoptera</taxon>
        <taxon>Endopterygota</taxon>
        <taxon>Hymenoptera</taxon>
        <taxon>Apocrita</taxon>
        <taxon>Aculeata</taxon>
        <taxon>Formicoidea</taxon>
        <taxon>Formicidae</taxon>
        <taxon>Myrmicinae</taxon>
        <taxon>Mycetomoellerius</taxon>
    </lineage>
</organism>
<protein>
    <submittedName>
        <fullName evidence="2">Uncharacterized protein</fullName>
    </submittedName>
</protein>
<dbReference type="EMBL" id="KQ982850">
    <property type="protein sequence ID" value="KYQ49974.1"/>
    <property type="molecule type" value="Genomic_DNA"/>
</dbReference>
<feature type="compositionally biased region" description="Basic and acidic residues" evidence="1">
    <location>
        <begin position="18"/>
        <end position="47"/>
    </location>
</feature>
<dbReference type="Proteomes" id="UP000075809">
    <property type="component" value="Unassembled WGS sequence"/>
</dbReference>
<evidence type="ECO:0000313" key="2">
    <source>
        <dbReference type="EMBL" id="KYQ49974.1"/>
    </source>
</evidence>
<feature type="compositionally biased region" description="Basic and acidic residues" evidence="1">
    <location>
        <begin position="92"/>
        <end position="109"/>
    </location>
</feature>
<reference evidence="2 3" key="1">
    <citation type="submission" date="2015-09" db="EMBL/GenBank/DDBJ databases">
        <title>Trachymyrmex zeteki WGS genome.</title>
        <authorList>
            <person name="Nygaard S."/>
            <person name="Hu H."/>
            <person name="Boomsma J."/>
            <person name="Zhang G."/>
        </authorList>
    </citation>
    <scope>NUCLEOTIDE SEQUENCE [LARGE SCALE GENOMIC DNA]</scope>
    <source>
        <strain evidence="2">Tzet28-1</strain>
        <tissue evidence="2">Whole body</tissue>
    </source>
</reference>
<evidence type="ECO:0000256" key="1">
    <source>
        <dbReference type="SAM" id="MobiDB-lite"/>
    </source>
</evidence>
<name>A0A151WQ37_9HYME</name>
<dbReference type="AlphaFoldDB" id="A0A151WQ37"/>